<accession>A0A4C1SA61</accession>
<evidence type="ECO:0000313" key="2">
    <source>
        <dbReference type="Proteomes" id="UP000299102"/>
    </source>
</evidence>
<protein>
    <submittedName>
        <fullName evidence="1">Uncharacterized protein</fullName>
    </submittedName>
</protein>
<gene>
    <name evidence="1" type="ORF">EVAR_16_1</name>
</gene>
<dbReference type="Gene3D" id="1.10.287.950">
    <property type="entry name" value="Methyl-accepting chemotaxis protein"/>
    <property type="match status" value="1"/>
</dbReference>
<dbReference type="AlphaFoldDB" id="A0A4C1SA61"/>
<dbReference type="Proteomes" id="UP000299102">
    <property type="component" value="Unassembled WGS sequence"/>
</dbReference>
<organism evidence="1 2">
    <name type="scientific">Eumeta variegata</name>
    <name type="common">Bagworm moth</name>
    <name type="synonym">Eumeta japonica</name>
    <dbReference type="NCBI Taxonomy" id="151549"/>
    <lineage>
        <taxon>Eukaryota</taxon>
        <taxon>Metazoa</taxon>
        <taxon>Ecdysozoa</taxon>
        <taxon>Arthropoda</taxon>
        <taxon>Hexapoda</taxon>
        <taxon>Insecta</taxon>
        <taxon>Pterygota</taxon>
        <taxon>Neoptera</taxon>
        <taxon>Endopterygota</taxon>
        <taxon>Lepidoptera</taxon>
        <taxon>Glossata</taxon>
        <taxon>Ditrysia</taxon>
        <taxon>Tineoidea</taxon>
        <taxon>Psychidae</taxon>
        <taxon>Oiketicinae</taxon>
        <taxon>Eumeta</taxon>
    </lineage>
</organism>
<name>A0A4C1SA61_EUMVA</name>
<comment type="caution">
    <text evidence="1">The sequence shown here is derived from an EMBL/GenBank/DDBJ whole genome shotgun (WGS) entry which is preliminary data.</text>
</comment>
<evidence type="ECO:0000313" key="1">
    <source>
        <dbReference type="EMBL" id="GBO98326.1"/>
    </source>
</evidence>
<keyword evidence="2" id="KW-1185">Reference proteome</keyword>
<reference evidence="1 2" key="1">
    <citation type="journal article" date="2019" name="Commun. Biol.">
        <title>The bagworm genome reveals a unique fibroin gene that provides high tensile strength.</title>
        <authorList>
            <person name="Kono N."/>
            <person name="Nakamura H."/>
            <person name="Ohtoshi R."/>
            <person name="Tomita M."/>
            <person name="Numata K."/>
            <person name="Arakawa K."/>
        </authorList>
    </citation>
    <scope>NUCLEOTIDE SEQUENCE [LARGE SCALE GENOMIC DNA]</scope>
</reference>
<sequence length="103" mass="11399">MKEASITVEEQPILNMEDRQMVLMEKLVQAMNQQSAALAQLAQASDTQAYAMERLAEASHIQAKAVERLANSFETIGSVAHNIRDAIVNIDMSMKRCYGTTPT</sequence>
<dbReference type="EMBL" id="BGZK01000001">
    <property type="protein sequence ID" value="GBO98326.1"/>
    <property type="molecule type" value="Genomic_DNA"/>
</dbReference>
<dbReference type="OrthoDB" id="7464868at2759"/>
<proteinExistence type="predicted"/>